<keyword evidence="2" id="KW-1185">Reference proteome</keyword>
<comment type="caution">
    <text evidence="1">The sequence shown here is derived from an EMBL/GenBank/DDBJ whole genome shotgun (WGS) entry which is preliminary data.</text>
</comment>
<protein>
    <submittedName>
        <fullName evidence="1">Uncharacterized protein</fullName>
    </submittedName>
</protein>
<accession>A0A3M7QFS5</accession>
<dbReference type="AlphaFoldDB" id="A0A3M7QFS5"/>
<evidence type="ECO:0000313" key="1">
    <source>
        <dbReference type="EMBL" id="RNA09805.1"/>
    </source>
</evidence>
<gene>
    <name evidence="1" type="ORF">BpHYR1_010020</name>
</gene>
<proteinExistence type="predicted"/>
<organism evidence="1 2">
    <name type="scientific">Brachionus plicatilis</name>
    <name type="common">Marine rotifer</name>
    <name type="synonym">Brachionus muelleri</name>
    <dbReference type="NCBI Taxonomy" id="10195"/>
    <lineage>
        <taxon>Eukaryota</taxon>
        <taxon>Metazoa</taxon>
        <taxon>Spiralia</taxon>
        <taxon>Gnathifera</taxon>
        <taxon>Rotifera</taxon>
        <taxon>Eurotatoria</taxon>
        <taxon>Monogononta</taxon>
        <taxon>Pseudotrocha</taxon>
        <taxon>Ploima</taxon>
        <taxon>Brachionidae</taxon>
        <taxon>Brachionus</taxon>
    </lineage>
</organism>
<evidence type="ECO:0000313" key="2">
    <source>
        <dbReference type="Proteomes" id="UP000276133"/>
    </source>
</evidence>
<reference evidence="1 2" key="1">
    <citation type="journal article" date="2018" name="Sci. Rep.">
        <title>Genomic signatures of local adaptation to the degree of environmental predictability in rotifers.</title>
        <authorList>
            <person name="Franch-Gras L."/>
            <person name="Hahn C."/>
            <person name="Garcia-Roger E.M."/>
            <person name="Carmona M.J."/>
            <person name="Serra M."/>
            <person name="Gomez A."/>
        </authorList>
    </citation>
    <scope>NUCLEOTIDE SEQUENCE [LARGE SCALE GENOMIC DNA]</scope>
    <source>
        <strain evidence="1">HYR1</strain>
    </source>
</reference>
<name>A0A3M7QFS5_BRAPC</name>
<dbReference type="Proteomes" id="UP000276133">
    <property type="component" value="Unassembled WGS sequence"/>
</dbReference>
<sequence>MSKLKFKLIIDLFDIFKGIQVKISSNNSLSNRKSYEISDIFKQRILLFLNSTNEEKIYMKLNFKF</sequence>
<dbReference type="EMBL" id="REGN01006367">
    <property type="protein sequence ID" value="RNA09805.1"/>
    <property type="molecule type" value="Genomic_DNA"/>
</dbReference>